<evidence type="ECO:0000313" key="6">
    <source>
        <dbReference type="EMBL" id="KAK0152844.1"/>
    </source>
</evidence>
<dbReference type="Gene3D" id="3.40.50.300">
    <property type="entry name" value="P-loop containing nucleotide triphosphate hydrolases"/>
    <property type="match status" value="1"/>
</dbReference>
<feature type="compositionally biased region" description="Low complexity" evidence="4">
    <location>
        <begin position="475"/>
        <end position="486"/>
    </location>
</feature>
<comment type="similarity">
    <text evidence="1">Belongs to the TRAFAC class TrmE-Era-EngA-EngB-Septin-like GTPase superfamily. AIG1/Toc34/Toc159-like paraseptin GTPase family. IAN subfamily.</text>
</comment>
<feature type="compositionally biased region" description="Basic and acidic residues" evidence="4">
    <location>
        <begin position="367"/>
        <end position="380"/>
    </location>
</feature>
<dbReference type="EMBL" id="JAOPHQ010000886">
    <property type="protein sequence ID" value="KAK0152844.1"/>
    <property type="molecule type" value="Genomic_DNA"/>
</dbReference>
<feature type="region of interest" description="Disordered" evidence="4">
    <location>
        <begin position="367"/>
        <end position="388"/>
    </location>
</feature>
<dbReference type="PANTHER" id="PTHR10903">
    <property type="entry name" value="GTPASE, IMAP FAMILY MEMBER-RELATED"/>
    <property type="match status" value="1"/>
</dbReference>
<evidence type="ECO:0000256" key="3">
    <source>
        <dbReference type="ARBA" id="ARBA00023134"/>
    </source>
</evidence>
<dbReference type="InterPro" id="IPR027417">
    <property type="entry name" value="P-loop_NTPase"/>
</dbReference>
<dbReference type="SUPFAM" id="SSF52540">
    <property type="entry name" value="P-loop containing nucleoside triphosphate hydrolases"/>
    <property type="match status" value="1"/>
</dbReference>
<name>A0AA47N6Y9_MERPO</name>
<evidence type="ECO:0000256" key="2">
    <source>
        <dbReference type="ARBA" id="ARBA00022741"/>
    </source>
</evidence>
<feature type="compositionally biased region" description="Basic and acidic residues" evidence="4">
    <location>
        <begin position="487"/>
        <end position="505"/>
    </location>
</feature>
<dbReference type="PROSITE" id="PS51720">
    <property type="entry name" value="G_AIG1"/>
    <property type="match status" value="1"/>
</dbReference>
<feature type="region of interest" description="Disordered" evidence="4">
    <location>
        <begin position="225"/>
        <end position="246"/>
    </location>
</feature>
<evidence type="ECO:0000256" key="4">
    <source>
        <dbReference type="SAM" id="MobiDB-lite"/>
    </source>
</evidence>
<dbReference type="CDD" id="cd01852">
    <property type="entry name" value="AIG1"/>
    <property type="match status" value="1"/>
</dbReference>
<evidence type="ECO:0000313" key="7">
    <source>
        <dbReference type="Proteomes" id="UP001174136"/>
    </source>
</evidence>
<dbReference type="InterPro" id="IPR006703">
    <property type="entry name" value="G_AIG1"/>
</dbReference>
<dbReference type="PANTHER" id="PTHR10903:SF188">
    <property type="entry name" value="GTPASE IMAP FAMILY MEMBER 2-LIKE-RELATED"/>
    <property type="match status" value="1"/>
</dbReference>
<dbReference type="Proteomes" id="UP001174136">
    <property type="component" value="Unassembled WGS sequence"/>
</dbReference>
<protein>
    <submittedName>
        <fullName evidence="6">GTPase IMAP family member 4</fullName>
    </submittedName>
</protein>
<reference evidence="6" key="1">
    <citation type="journal article" date="2023" name="Front. Mar. Sci.">
        <title>A new Merluccius polli reference genome to investigate the effects of global change in West African waters.</title>
        <authorList>
            <person name="Mateo J.L."/>
            <person name="Blanco-Fernandez C."/>
            <person name="Garcia-Vazquez E."/>
            <person name="Machado-Schiaffino G."/>
        </authorList>
    </citation>
    <scope>NUCLEOTIDE SEQUENCE</scope>
    <source>
        <strain evidence="6">C29</strain>
        <tissue evidence="6">Fin</tissue>
    </source>
</reference>
<dbReference type="FunFam" id="3.40.50.300:FF:000366">
    <property type="entry name" value="GTPase, IMAP family member 2"/>
    <property type="match status" value="1"/>
</dbReference>
<keyword evidence="2" id="KW-0547">Nucleotide-binding</keyword>
<gene>
    <name evidence="6" type="primary">GIMAP4_5</name>
    <name evidence="6" type="ORF">N1851_005627</name>
</gene>
<dbReference type="Pfam" id="PF04548">
    <property type="entry name" value="AIG1"/>
    <property type="match status" value="1"/>
</dbReference>
<sequence length="541" mass="62107">MSTLSRLASFSSFSTKGKKDSSSLPEVRLVLLGKTGSGKSSTGNSILCRKAFEPRVSSSSATHRCRRACGDFRGRHLTLLDTPGLLDTQQPPAEVQQELKRSVALLFPGPHVFLLVVPVGRFTKADEEAVCQIRETLGPDVLDFSVVVFTHGDTLEEGAAAAKDCLIDGSLDLAELVAKCGGRYCVFNNRTAKNKEQVSELLTLVDGVLEANEGKCFSNAMLRRAEEETERGKEEAAKTLREEEERKKQEQEKVVRQWYQGQLKRVELKSVKEMEEMRRSQMLARERTETLIREKEEALRVTREENAKKEKEWKIQEVMQMMAIRLEEEKKREALRGKLEHLAQTLEEQTEREQKMKRDMEEMIQKEKAENEKRERDREQQQLQKEQAIRQREELKRAALQKEQDRLTQALEEQKRKEEKREKQIATQINMEREQSQMERQREIENVKAEKRRNDALQRQLWLITSQLEEHKAGRNGNAKKGGLNNHSDKSCPEMDGKAITEKPKEDRCSLVRPVSGYVHEMGLVAINAGLEHVGSQCNIQ</sequence>
<organism evidence="6 7">
    <name type="scientific">Merluccius polli</name>
    <name type="common">Benguela hake</name>
    <name type="synonym">Merluccius cadenati</name>
    <dbReference type="NCBI Taxonomy" id="89951"/>
    <lineage>
        <taxon>Eukaryota</taxon>
        <taxon>Metazoa</taxon>
        <taxon>Chordata</taxon>
        <taxon>Craniata</taxon>
        <taxon>Vertebrata</taxon>
        <taxon>Euteleostomi</taxon>
        <taxon>Actinopterygii</taxon>
        <taxon>Neopterygii</taxon>
        <taxon>Teleostei</taxon>
        <taxon>Neoteleostei</taxon>
        <taxon>Acanthomorphata</taxon>
        <taxon>Zeiogadaria</taxon>
        <taxon>Gadariae</taxon>
        <taxon>Gadiformes</taxon>
        <taxon>Gadoidei</taxon>
        <taxon>Merlucciidae</taxon>
        <taxon>Merluccius</taxon>
    </lineage>
</organism>
<dbReference type="AlphaFoldDB" id="A0AA47N6Y9"/>
<proteinExistence type="inferred from homology"/>
<dbReference type="GO" id="GO:0005525">
    <property type="term" value="F:GTP binding"/>
    <property type="evidence" value="ECO:0007669"/>
    <property type="project" value="UniProtKB-KW"/>
</dbReference>
<keyword evidence="7" id="KW-1185">Reference proteome</keyword>
<keyword evidence="3" id="KW-0342">GTP-binding</keyword>
<dbReference type="InterPro" id="IPR045058">
    <property type="entry name" value="GIMA/IAN/Toc"/>
</dbReference>
<feature type="domain" description="AIG1-type G" evidence="5">
    <location>
        <begin position="24"/>
        <end position="226"/>
    </location>
</feature>
<evidence type="ECO:0000256" key="1">
    <source>
        <dbReference type="ARBA" id="ARBA00008535"/>
    </source>
</evidence>
<evidence type="ECO:0000259" key="5">
    <source>
        <dbReference type="PROSITE" id="PS51720"/>
    </source>
</evidence>
<feature type="region of interest" description="Disordered" evidence="4">
    <location>
        <begin position="474"/>
        <end position="505"/>
    </location>
</feature>
<comment type="caution">
    <text evidence="6">The sequence shown here is derived from an EMBL/GenBank/DDBJ whole genome shotgun (WGS) entry which is preliminary data.</text>
</comment>
<accession>A0AA47N6Y9</accession>